<dbReference type="CDD" id="cd03443">
    <property type="entry name" value="PaaI_thioesterase"/>
    <property type="match status" value="1"/>
</dbReference>
<name>A0ABR4AAS2_9LECA</name>
<comment type="similarity">
    <text evidence="1">Belongs to the thioesterase PaaI family.</text>
</comment>
<dbReference type="Gene3D" id="3.10.129.10">
    <property type="entry name" value="Hotdog Thioesterase"/>
    <property type="match status" value="1"/>
</dbReference>
<evidence type="ECO:0000259" key="3">
    <source>
        <dbReference type="Pfam" id="PF03061"/>
    </source>
</evidence>
<protein>
    <recommendedName>
        <fullName evidence="3">Thioesterase domain-containing protein</fullName>
    </recommendedName>
</protein>
<dbReference type="PANTHER" id="PTHR21660:SF1">
    <property type="entry name" value="ACYL-COENZYME A THIOESTERASE 13"/>
    <property type="match status" value="1"/>
</dbReference>
<organism evidence="4 5">
    <name type="scientific">Stereocaulon virgatum</name>
    <dbReference type="NCBI Taxonomy" id="373712"/>
    <lineage>
        <taxon>Eukaryota</taxon>
        <taxon>Fungi</taxon>
        <taxon>Dikarya</taxon>
        <taxon>Ascomycota</taxon>
        <taxon>Pezizomycotina</taxon>
        <taxon>Lecanoromycetes</taxon>
        <taxon>OSLEUM clade</taxon>
        <taxon>Lecanoromycetidae</taxon>
        <taxon>Lecanorales</taxon>
        <taxon>Lecanorineae</taxon>
        <taxon>Stereocaulaceae</taxon>
        <taxon>Stereocaulon</taxon>
    </lineage>
</organism>
<keyword evidence="2" id="KW-0378">Hydrolase</keyword>
<evidence type="ECO:0000313" key="4">
    <source>
        <dbReference type="EMBL" id="KAL2040448.1"/>
    </source>
</evidence>
<gene>
    <name evidence="4" type="ORF">N7G274_006891</name>
</gene>
<dbReference type="EMBL" id="JBEFKJ010000021">
    <property type="protein sequence ID" value="KAL2040448.1"/>
    <property type="molecule type" value="Genomic_DNA"/>
</dbReference>
<sequence length="161" mass="16772">MSPSDPKAVAIAKNFVSILIANPSYAGYDAALLRSVTCTSASFTPTPRVVTRLTITPSLCNSMGNLHGGATATIFDMCTTVPTALISKEGFWQSAGVSRTLGVVYLAAVGAGEDVEVEGEIVGIGKRLAHIRGTMRRVRDGVVVATCEHGKVNIDPPAAKL</sequence>
<keyword evidence="5" id="KW-1185">Reference proteome</keyword>
<accession>A0ABR4AAS2</accession>
<evidence type="ECO:0000256" key="2">
    <source>
        <dbReference type="ARBA" id="ARBA00022801"/>
    </source>
</evidence>
<dbReference type="InterPro" id="IPR039298">
    <property type="entry name" value="ACOT13"/>
</dbReference>
<dbReference type="SUPFAM" id="SSF54637">
    <property type="entry name" value="Thioesterase/thiol ester dehydrase-isomerase"/>
    <property type="match status" value="1"/>
</dbReference>
<dbReference type="Proteomes" id="UP001590950">
    <property type="component" value="Unassembled WGS sequence"/>
</dbReference>
<evidence type="ECO:0000313" key="5">
    <source>
        <dbReference type="Proteomes" id="UP001590950"/>
    </source>
</evidence>
<comment type="caution">
    <text evidence="4">The sequence shown here is derived from an EMBL/GenBank/DDBJ whole genome shotgun (WGS) entry which is preliminary data.</text>
</comment>
<feature type="domain" description="Thioesterase" evidence="3">
    <location>
        <begin position="63"/>
        <end position="142"/>
    </location>
</feature>
<dbReference type="PANTHER" id="PTHR21660">
    <property type="entry name" value="THIOESTERASE SUPERFAMILY MEMBER-RELATED"/>
    <property type="match status" value="1"/>
</dbReference>
<proteinExistence type="inferred from homology"/>
<dbReference type="InterPro" id="IPR029069">
    <property type="entry name" value="HotDog_dom_sf"/>
</dbReference>
<dbReference type="InterPro" id="IPR006683">
    <property type="entry name" value="Thioestr_dom"/>
</dbReference>
<evidence type="ECO:0000256" key="1">
    <source>
        <dbReference type="ARBA" id="ARBA00008324"/>
    </source>
</evidence>
<reference evidence="4 5" key="1">
    <citation type="submission" date="2024-09" db="EMBL/GenBank/DDBJ databases">
        <title>Rethinking Asexuality: The Enigmatic Case of Functional Sexual Genes in Lepraria (Stereocaulaceae).</title>
        <authorList>
            <person name="Doellman M."/>
            <person name="Sun Y."/>
            <person name="Barcenas-Pena A."/>
            <person name="Lumbsch H.T."/>
            <person name="Grewe F."/>
        </authorList>
    </citation>
    <scope>NUCLEOTIDE SEQUENCE [LARGE SCALE GENOMIC DNA]</scope>
    <source>
        <strain evidence="4 5">Mercado 3170</strain>
    </source>
</reference>
<dbReference type="Pfam" id="PF03061">
    <property type="entry name" value="4HBT"/>
    <property type="match status" value="1"/>
</dbReference>